<name>A0A318TAQ1_9BRAD</name>
<accession>A0A318TAQ1</accession>
<keyword evidence="3" id="KW-1185">Reference proteome</keyword>
<feature type="region of interest" description="Disordered" evidence="1">
    <location>
        <begin position="1"/>
        <end position="32"/>
    </location>
</feature>
<reference evidence="2 3" key="1">
    <citation type="submission" date="2018-06" db="EMBL/GenBank/DDBJ databases">
        <title>Genomic Encyclopedia of Archaeal and Bacterial Type Strains, Phase II (KMG-II): from individual species to whole genera.</title>
        <authorList>
            <person name="Goeker M."/>
        </authorList>
    </citation>
    <scope>NUCLEOTIDE SEQUENCE [LARGE SCALE GENOMIC DNA]</scope>
    <source>
        <strain evidence="2 3">JCM 11668</strain>
    </source>
</reference>
<protein>
    <submittedName>
        <fullName evidence="2">Uncharacterized protein</fullName>
    </submittedName>
</protein>
<dbReference type="RefSeq" id="WP_110781828.1">
    <property type="nucleotide sequence ID" value="NZ_QJTI01000019.1"/>
</dbReference>
<evidence type="ECO:0000313" key="3">
    <source>
        <dbReference type="Proteomes" id="UP000248148"/>
    </source>
</evidence>
<sequence length="101" mass="11571">MATYRRYARKTRTRWTGKRSRSSQRVTGFAATPAGKHRKLGALLLRLARRAKAIGNRSHAAAMSKLGRRALALSRTEVRLWRQGKALQKRSYATHRALRAW</sequence>
<proteinExistence type="predicted"/>
<organism evidence="2 3">
    <name type="scientific">Rhodopseudomonas faecalis</name>
    <dbReference type="NCBI Taxonomy" id="99655"/>
    <lineage>
        <taxon>Bacteria</taxon>
        <taxon>Pseudomonadati</taxon>
        <taxon>Pseudomonadota</taxon>
        <taxon>Alphaproteobacteria</taxon>
        <taxon>Hyphomicrobiales</taxon>
        <taxon>Nitrobacteraceae</taxon>
        <taxon>Rhodopseudomonas</taxon>
    </lineage>
</organism>
<dbReference type="EMBL" id="QJTI01000019">
    <property type="protein sequence ID" value="PYF01673.1"/>
    <property type="molecule type" value="Genomic_DNA"/>
</dbReference>
<comment type="caution">
    <text evidence="2">The sequence shown here is derived from an EMBL/GenBank/DDBJ whole genome shotgun (WGS) entry which is preliminary data.</text>
</comment>
<gene>
    <name evidence="2" type="ORF">BJ122_11979</name>
</gene>
<evidence type="ECO:0000313" key="2">
    <source>
        <dbReference type="EMBL" id="PYF01673.1"/>
    </source>
</evidence>
<dbReference type="AlphaFoldDB" id="A0A318TAQ1"/>
<feature type="compositionally biased region" description="Basic residues" evidence="1">
    <location>
        <begin position="1"/>
        <end position="22"/>
    </location>
</feature>
<evidence type="ECO:0000256" key="1">
    <source>
        <dbReference type="SAM" id="MobiDB-lite"/>
    </source>
</evidence>
<dbReference type="Proteomes" id="UP000248148">
    <property type="component" value="Unassembled WGS sequence"/>
</dbReference>